<accession>A0A016V6D8</accession>
<comment type="caution">
    <text evidence="1">The sequence shown here is derived from an EMBL/GenBank/DDBJ whole genome shotgun (WGS) entry which is preliminary data.</text>
</comment>
<evidence type="ECO:0000313" key="2">
    <source>
        <dbReference type="Proteomes" id="UP000024635"/>
    </source>
</evidence>
<organism evidence="1 2">
    <name type="scientific">Ancylostoma ceylanicum</name>
    <dbReference type="NCBI Taxonomy" id="53326"/>
    <lineage>
        <taxon>Eukaryota</taxon>
        <taxon>Metazoa</taxon>
        <taxon>Ecdysozoa</taxon>
        <taxon>Nematoda</taxon>
        <taxon>Chromadorea</taxon>
        <taxon>Rhabditida</taxon>
        <taxon>Rhabditina</taxon>
        <taxon>Rhabditomorpha</taxon>
        <taxon>Strongyloidea</taxon>
        <taxon>Ancylostomatidae</taxon>
        <taxon>Ancylostomatinae</taxon>
        <taxon>Ancylostoma</taxon>
    </lineage>
</organism>
<dbReference type="EMBL" id="JARK01001351">
    <property type="protein sequence ID" value="EYC23234.1"/>
    <property type="molecule type" value="Genomic_DNA"/>
</dbReference>
<proteinExistence type="predicted"/>
<gene>
    <name evidence="1" type="primary">Acey_s0015.g2539</name>
    <name evidence="1" type="ORF">Y032_0015g2539</name>
</gene>
<sequence>MPRPKSGVGCCSFTLIQCDFWPGDYQVKALFVISQHTFTKLINATQRTSFLIEISATLTLQSSTAMSHTDVTHRNRSKLLQFFMTFGHSRHLLKHRWS</sequence>
<protein>
    <submittedName>
        <fullName evidence="1">Uncharacterized protein</fullName>
    </submittedName>
</protein>
<evidence type="ECO:0000313" key="1">
    <source>
        <dbReference type="EMBL" id="EYC23234.1"/>
    </source>
</evidence>
<keyword evidence="2" id="KW-1185">Reference proteome</keyword>
<name>A0A016V6D8_9BILA</name>
<dbReference type="Proteomes" id="UP000024635">
    <property type="component" value="Unassembled WGS sequence"/>
</dbReference>
<dbReference type="AlphaFoldDB" id="A0A016V6D8"/>
<reference evidence="2" key="1">
    <citation type="journal article" date="2015" name="Nat. Genet.">
        <title>The genome and transcriptome of the zoonotic hookworm Ancylostoma ceylanicum identify infection-specific gene families.</title>
        <authorList>
            <person name="Schwarz E.M."/>
            <person name="Hu Y."/>
            <person name="Antoshechkin I."/>
            <person name="Miller M.M."/>
            <person name="Sternberg P.W."/>
            <person name="Aroian R.V."/>
        </authorList>
    </citation>
    <scope>NUCLEOTIDE SEQUENCE</scope>
    <source>
        <strain evidence="2">HY135</strain>
    </source>
</reference>